<dbReference type="EMBL" id="BMER01000001">
    <property type="protein sequence ID" value="GGG75137.1"/>
    <property type="molecule type" value="Genomic_DNA"/>
</dbReference>
<dbReference type="CDD" id="cd08977">
    <property type="entry name" value="SusD"/>
    <property type="match status" value="1"/>
</dbReference>
<comment type="caution">
    <text evidence="8">The sequence shown here is derived from an EMBL/GenBank/DDBJ whole genome shotgun (WGS) entry which is preliminary data.</text>
</comment>
<protein>
    <submittedName>
        <fullName evidence="8">Membrane protein</fullName>
    </submittedName>
</protein>
<reference evidence="8" key="2">
    <citation type="submission" date="2020-09" db="EMBL/GenBank/DDBJ databases">
        <authorList>
            <person name="Sun Q."/>
            <person name="Zhou Y."/>
        </authorList>
    </citation>
    <scope>NUCLEOTIDE SEQUENCE</scope>
    <source>
        <strain evidence="8">CGMCC 1.12195</strain>
    </source>
</reference>
<sequence>MAWATKNEKVMKTIALKYMAVALGMGTFALGGCSEFLNEADPTNFTVEQYFTKPEHARSSVNAIYASMRDPLGSGFNGGAWMMTEFATGLAATDLGQAANSYFVKDLNNTSDNGYGATYWQSYYRGITNANLSIAKIPEITMDEAEATRLLGEAHFLRAWYYFELIRMFGHIPLITEPVNLESEQLRPSQADPEAVYELIVQDLTTAEASGMPWTDASGRVNLGAVKSLLAEVYLTMAGYPLQKGEAYYGLAAEKAKEVMDSEEFELFSSYDDLHDPSTKNMAENIFMIQFATQLIPGNWQVSIIPYNKNISKYSDETGGIYATANFVRSYEAGDLRAKEKQFFYTTFTHEDRRDEVVELGGYFIWKHFDEVAQTSSGNSDLNWPVIRYANVLLTYAEAANEVNGPTADAYQAVNAIRSRAELDDLEGLSKEQLREAIWKERWYELCFENKTWFDMVRLRKAFNVGTKQFDNYVGHKFSYGPVLKERELLFPIPTSEVRNNTNLIQNDGY</sequence>
<evidence type="ECO:0000313" key="9">
    <source>
        <dbReference type="Proteomes" id="UP000660862"/>
    </source>
</evidence>
<evidence type="ECO:0000256" key="3">
    <source>
        <dbReference type="ARBA" id="ARBA00022729"/>
    </source>
</evidence>
<dbReference type="PROSITE" id="PS51257">
    <property type="entry name" value="PROKAR_LIPOPROTEIN"/>
    <property type="match status" value="1"/>
</dbReference>
<keyword evidence="3" id="KW-0732">Signal</keyword>
<evidence type="ECO:0000256" key="5">
    <source>
        <dbReference type="ARBA" id="ARBA00023237"/>
    </source>
</evidence>
<evidence type="ECO:0000259" key="6">
    <source>
        <dbReference type="Pfam" id="PF07980"/>
    </source>
</evidence>
<comment type="subcellular location">
    <subcellularLocation>
        <location evidence="1">Cell outer membrane</location>
    </subcellularLocation>
</comment>
<keyword evidence="4" id="KW-0472">Membrane</keyword>
<evidence type="ECO:0000313" key="8">
    <source>
        <dbReference type="EMBL" id="GGG75137.1"/>
    </source>
</evidence>
<dbReference type="Proteomes" id="UP000660862">
    <property type="component" value="Unassembled WGS sequence"/>
</dbReference>
<evidence type="ECO:0000256" key="1">
    <source>
        <dbReference type="ARBA" id="ARBA00004442"/>
    </source>
</evidence>
<comment type="similarity">
    <text evidence="2">Belongs to the SusD family.</text>
</comment>
<gene>
    <name evidence="8" type="ORF">GCM10007415_03390</name>
</gene>
<dbReference type="InterPro" id="IPR033985">
    <property type="entry name" value="SusD-like_N"/>
</dbReference>
<dbReference type="SUPFAM" id="SSF48452">
    <property type="entry name" value="TPR-like"/>
    <property type="match status" value="1"/>
</dbReference>
<keyword evidence="9" id="KW-1185">Reference proteome</keyword>
<dbReference type="InterPro" id="IPR012944">
    <property type="entry name" value="SusD_RagB_dom"/>
</dbReference>
<evidence type="ECO:0000259" key="7">
    <source>
        <dbReference type="Pfam" id="PF14322"/>
    </source>
</evidence>
<dbReference type="Pfam" id="PF07980">
    <property type="entry name" value="SusD_RagB"/>
    <property type="match status" value="1"/>
</dbReference>
<feature type="domain" description="SusD-like N-terminal" evidence="7">
    <location>
        <begin position="97"/>
        <end position="235"/>
    </location>
</feature>
<evidence type="ECO:0000256" key="2">
    <source>
        <dbReference type="ARBA" id="ARBA00006275"/>
    </source>
</evidence>
<keyword evidence="5" id="KW-0998">Cell outer membrane</keyword>
<name>A0A917M3T2_9SPHI</name>
<dbReference type="InterPro" id="IPR011990">
    <property type="entry name" value="TPR-like_helical_dom_sf"/>
</dbReference>
<dbReference type="GO" id="GO:0009279">
    <property type="term" value="C:cell outer membrane"/>
    <property type="evidence" value="ECO:0007669"/>
    <property type="project" value="UniProtKB-SubCell"/>
</dbReference>
<accession>A0A917M3T2</accession>
<feature type="domain" description="RagB/SusD" evidence="6">
    <location>
        <begin position="358"/>
        <end position="510"/>
    </location>
</feature>
<dbReference type="Pfam" id="PF14322">
    <property type="entry name" value="SusD-like_3"/>
    <property type="match status" value="1"/>
</dbReference>
<reference evidence="8" key="1">
    <citation type="journal article" date="2014" name="Int. J. Syst. Evol. Microbiol.">
        <title>Complete genome sequence of Corynebacterium casei LMG S-19264T (=DSM 44701T), isolated from a smear-ripened cheese.</title>
        <authorList>
            <consortium name="US DOE Joint Genome Institute (JGI-PGF)"/>
            <person name="Walter F."/>
            <person name="Albersmeier A."/>
            <person name="Kalinowski J."/>
            <person name="Ruckert C."/>
        </authorList>
    </citation>
    <scope>NUCLEOTIDE SEQUENCE</scope>
    <source>
        <strain evidence="8">CGMCC 1.12195</strain>
    </source>
</reference>
<evidence type="ECO:0000256" key="4">
    <source>
        <dbReference type="ARBA" id="ARBA00023136"/>
    </source>
</evidence>
<dbReference type="AlphaFoldDB" id="A0A917M3T2"/>
<organism evidence="8 9">
    <name type="scientific">Parapedobacter pyrenivorans</name>
    <dbReference type="NCBI Taxonomy" id="1305674"/>
    <lineage>
        <taxon>Bacteria</taxon>
        <taxon>Pseudomonadati</taxon>
        <taxon>Bacteroidota</taxon>
        <taxon>Sphingobacteriia</taxon>
        <taxon>Sphingobacteriales</taxon>
        <taxon>Sphingobacteriaceae</taxon>
        <taxon>Parapedobacter</taxon>
    </lineage>
</organism>
<dbReference type="Gene3D" id="1.25.40.390">
    <property type="match status" value="1"/>
</dbReference>
<proteinExistence type="inferred from homology"/>